<evidence type="ECO:0000313" key="3">
    <source>
        <dbReference type="Proteomes" id="UP000606721"/>
    </source>
</evidence>
<evidence type="ECO:0000313" key="2">
    <source>
        <dbReference type="EMBL" id="MBD2279340.1"/>
    </source>
</evidence>
<feature type="transmembrane region" description="Helical" evidence="1">
    <location>
        <begin position="207"/>
        <end position="229"/>
    </location>
</feature>
<feature type="transmembrane region" description="Helical" evidence="1">
    <location>
        <begin position="376"/>
        <end position="397"/>
    </location>
</feature>
<feature type="transmembrane region" description="Helical" evidence="1">
    <location>
        <begin position="85"/>
        <end position="108"/>
    </location>
</feature>
<comment type="caution">
    <text evidence="2">The sequence shown here is derived from an EMBL/GenBank/DDBJ whole genome shotgun (WGS) entry which is preliminary data.</text>
</comment>
<feature type="transmembrane region" description="Helical" evidence="1">
    <location>
        <begin position="299"/>
        <end position="319"/>
    </location>
</feature>
<feature type="transmembrane region" description="Helical" evidence="1">
    <location>
        <begin position="170"/>
        <end position="195"/>
    </location>
</feature>
<dbReference type="EMBL" id="JACJQT010000034">
    <property type="protein sequence ID" value="MBD2279340.1"/>
    <property type="molecule type" value="Genomic_DNA"/>
</dbReference>
<dbReference type="Proteomes" id="UP000606721">
    <property type="component" value="Unassembled WGS sequence"/>
</dbReference>
<dbReference type="RefSeq" id="WP_190383311.1">
    <property type="nucleotide sequence ID" value="NZ_JACJQT010000034.1"/>
</dbReference>
<keyword evidence="1" id="KW-1133">Transmembrane helix</keyword>
<name>A0ABR8BZ22_APHFL</name>
<organism evidence="2 3">
    <name type="scientific">Aphanizomenon flos-aquae FACHB-1040</name>
    <dbReference type="NCBI Taxonomy" id="2692887"/>
    <lineage>
        <taxon>Bacteria</taxon>
        <taxon>Bacillati</taxon>
        <taxon>Cyanobacteriota</taxon>
        <taxon>Cyanophyceae</taxon>
        <taxon>Nostocales</taxon>
        <taxon>Aphanizomenonaceae</taxon>
        <taxon>Aphanizomenon</taxon>
    </lineage>
</organism>
<accession>A0ABR8BZ22</accession>
<keyword evidence="3" id="KW-1185">Reference proteome</keyword>
<evidence type="ECO:0000256" key="1">
    <source>
        <dbReference type="SAM" id="Phobius"/>
    </source>
</evidence>
<gene>
    <name evidence="2" type="ORF">H6F99_13850</name>
</gene>
<reference evidence="2 3" key="1">
    <citation type="journal article" date="2020" name="ISME J.">
        <title>Comparative genomics reveals insights into cyanobacterial evolution and habitat adaptation.</title>
        <authorList>
            <person name="Chen M.Y."/>
            <person name="Teng W.K."/>
            <person name="Zhao L."/>
            <person name="Hu C.X."/>
            <person name="Zhou Y.K."/>
            <person name="Han B.P."/>
            <person name="Song L.R."/>
            <person name="Shu W.S."/>
        </authorList>
    </citation>
    <scope>NUCLEOTIDE SEQUENCE [LARGE SCALE GENOMIC DNA]</scope>
    <source>
        <strain evidence="2 3">FACHB-1040</strain>
    </source>
</reference>
<protein>
    <recommendedName>
        <fullName evidence="4">Glycosyltransferase RgtA/B/C/D-like domain-containing protein</fullName>
    </recommendedName>
</protein>
<feature type="transmembrane region" description="Helical" evidence="1">
    <location>
        <begin position="120"/>
        <end position="140"/>
    </location>
</feature>
<feature type="transmembrane region" description="Helical" evidence="1">
    <location>
        <begin position="261"/>
        <end position="279"/>
    </location>
</feature>
<evidence type="ECO:0008006" key="4">
    <source>
        <dbReference type="Google" id="ProtNLM"/>
    </source>
</evidence>
<keyword evidence="1" id="KW-0812">Transmembrane</keyword>
<feature type="transmembrane region" description="Helical" evidence="1">
    <location>
        <begin position="331"/>
        <end position="356"/>
    </location>
</feature>
<proteinExistence type="predicted"/>
<feature type="transmembrane region" description="Helical" evidence="1">
    <location>
        <begin position="21"/>
        <end position="41"/>
    </location>
</feature>
<keyword evidence="1" id="KW-0472">Membrane</keyword>
<sequence length="416" mass="47842">MKTLKNIVIKRQITSSKSIDTIWYITLIICLVLIVTIQSLAKNNVLAISNFYIPDSYTYELRLLGIKDIETAGLAAQIYNIFNRFLYAMGSHSFFIFNASLLFLSLSLCRDVFEYISSKAINYARLAIVANPYLLIGAIGPNKETILIFICLLFWKLFFVLNGKIRIVSLMVIATIPIFIRPIVSLPLYISIAVYSLIKTKCNKPRMLILTFLGAFFLLNSIPFTNTLVSSLYQDDVISSFSTSRIYDIALLMRDYSQNIILQYPAFIVKSIIFLFAPILRPLSIFVSPLPLLDVGYSIIASLIFPFNLSLILVFLFFVKTKKRKFSVYESMILFYSLLSIIVIILNPILTFRYIFPFTPFIFACFDLQSIRIKNYVIYFSGIITLLSIWFSMTYMYDLSMEITSNEAIPDFLQWL</sequence>
<feature type="transmembrane region" description="Helical" evidence="1">
    <location>
        <begin position="146"/>
        <end position="163"/>
    </location>
</feature>